<feature type="domain" description="CCHC-type" evidence="3">
    <location>
        <begin position="380"/>
        <end position="395"/>
    </location>
</feature>
<dbReference type="GO" id="GO:0071897">
    <property type="term" value="P:DNA biosynthetic process"/>
    <property type="evidence" value="ECO:0007669"/>
    <property type="project" value="UniProtKB-ARBA"/>
</dbReference>
<dbReference type="CDD" id="cd01650">
    <property type="entry name" value="RT_nLTR_like"/>
    <property type="match status" value="1"/>
</dbReference>
<dbReference type="PROSITE" id="PS50158">
    <property type="entry name" value="ZF_CCHC"/>
    <property type="match status" value="2"/>
</dbReference>
<dbReference type="CDD" id="cd01647">
    <property type="entry name" value="RT_LTR"/>
    <property type="match status" value="1"/>
</dbReference>
<dbReference type="InterPro" id="IPR005135">
    <property type="entry name" value="Endo/exonuclease/phosphatase"/>
</dbReference>
<dbReference type="InterPro" id="IPR043128">
    <property type="entry name" value="Rev_trsase/Diguanyl_cyclase"/>
</dbReference>
<keyword evidence="6" id="KW-1185">Reference proteome</keyword>
<dbReference type="GO" id="GO:0003676">
    <property type="term" value="F:nucleic acid binding"/>
    <property type="evidence" value="ECO:0007669"/>
    <property type="project" value="InterPro"/>
</dbReference>
<evidence type="ECO:0000259" key="4">
    <source>
        <dbReference type="PROSITE" id="PS50878"/>
    </source>
</evidence>
<keyword evidence="1" id="KW-0862">Zinc</keyword>
<feature type="region of interest" description="Disordered" evidence="2">
    <location>
        <begin position="196"/>
        <end position="232"/>
    </location>
</feature>
<sequence>MTTAVNDRLQSPQGQTSIGRPGVPSLTERSPLPSPRTPPFTMVKAITERIIVTPLHCKEKDFKPPSQAEFATGTMEDKLERMDGLILGLGRFLQGKSNIHKEVFSYQVSLGMALSVLVKSLETQVPPRPPAADKAVCTSPLFAGSAMSKRPAESSPEMRVPLKRGAGVPGPTHSDENNNVVEDCDSYVLVDHRGRRRRKPRPWLPPNAERDPARQSLKPRPPPRRVHHRPDAIIIRANDAPSYAEILKKLKGDSALQQSVGSSVNNIRRSAAGALVLQLKKGVDNAPALGEELSKMLGSTAIASAMLHTSTIEIKDLDKCATKEEVTAALDALLGVPVSKRDPVKSAEGIRRNTATALKLGHVRIGWVNRRIRAREKAARCYRCWGPGHMAARCKGPDRTELCYRCGQKGHQAKDCKGQPSCVLCRERGADDHRHASASLSCPLARKITHVYAPPRLSEMEFSALLANITEEARGRRPLFIAGDFNAWSTEWGCRETRPRASILLDSLTLLDAVLLNTGDVPTFNGRQDSSIVDLTFVCETYTPRKIMDGERVVHAQRPSGHRLRDRGHRDFHQPSTRQGCRWNARTLDADHFSAAVSSASVAPGAAEDMASSLMDVITGACDAFMTKANPRRCREPVDCVAGRTKKPTARTTPPQDVYCAWRSRPASTGAGDSFATRSTATYGGKPYRIAMSRLRCPQTRQPSSPLLVRGAVAALFPRVPSGPAFQLPRRARELVPAVTLEELKGAQSRIKERSAPGPNGVPNLALKLAVAARLDIFLRVWKRQRLVVLPKPGKPPDEPSSYRPLCMLDTAGKILERIICDRLEAFTERPGGLLERQYGFRKGRSTIDATEDVIFVAREAIAGKRWYRGTKKYCAVVTLDVRNAFNSARWDNILAALRRLLVPDYLLRIIPSYFSARVLDFTTDDGPESYEVTAGVPQGSVSGPILWNVMYDVILRLNFDGDVRIVGFADDIAVVAVAKHLWQIEHDLNDAILQVRRALQALSLQTPDHKSEALLITSRREVETIIITVGDHSIRSSPSIRYLGLHIDAKLKFDHHLRTVSAKAAGVIGALAKIMPNSGGPRSSRRKLYAHVVDSILLYGAPIWSTATKKRAYIRQAEAAHRRACLRVIGGRPHVLYEATYVFAGTPPLTLLADERTIQQIILDSQNIFLLRYQYFPYRDLASTVTGHKVARRRAATSGISTCGPDELHQVEQLVNRCLPDDDPSPGVTNRSEHHIRVNTSTPVRHHLRRMSPKMEEVARAEVTKLAAEGFIEQSASDWCSAPVFVKKQYGSYRFYIDYRDLNKVTVQDQYPIPNMDGILDKLRKARYFSKVDLKNAYHQIPMEANSKKYTAFAIPGSGLWHYTRMPFGLCNAPRTFQRLIDSLFGP</sequence>
<feature type="compositionally biased region" description="Polar residues" evidence="2">
    <location>
        <begin position="1"/>
        <end position="18"/>
    </location>
</feature>
<gene>
    <name evidence="5" type="ORF">TBRA_LOCUS2711</name>
</gene>
<keyword evidence="1" id="KW-0863">Zinc-finger</keyword>
<protein>
    <recommendedName>
        <fullName evidence="7">Reverse transcriptase domain-containing protein</fullName>
    </recommendedName>
</protein>
<accession>A0A6H5HZK0</accession>
<dbReference type="Gene3D" id="3.60.10.10">
    <property type="entry name" value="Endonuclease/exonuclease/phosphatase"/>
    <property type="match status" value="1"/>
</dbReference>
<feature type="region of interest" description="Disordered" evidence="2">
    <location>
        <begin position="1"/>
        <end position="40"/>
    </location>
</feature>
<feature type="domain" description="Reverse transcriptase" evidence="4">
    <location>
        <begin position="1269"/>
        <end position="1388"/>
    </location>
</feature>
<evidence type="ECO:0000313" key="5">
    <source>
        <dbReference type="EMBL" id="CAB0030716.1"/>
    </source>
</evidence>
<reference evidence="5 6" key="1">
    <citation type="submission" date="2020-02" db="EMBL/GenBank/DDBJ databases">
        <authorList>
            <person name="Ferguson B K."/>
        </authorList>
    </citation>
    <scope>NUCLEOTIDE SEQUENCE [LARGE SCALE GENOMIC DNA]</scope>
</reference>
<evidence type="ECO:0008006" key="7">
    <source>
        <dbReference type="Google" id="ProtNLM"/>
    </source>
</evidence>
<feature type="region of interest" description="Disordered" evidence="2">
    <location>
        <begin position="145"/>
        <end position="181"/>
    </location>
</feature>
<dbReference type="PROSITE" id="PS50878">
    <property type="entry name" value="RT_POL"/>
    <property type="match status" value="2"/>
</dbReference>
<keyword evidence="1" id="KW-0479">Metal-binding</keyword>
<dbReference type="GO" id="GO:0003824">
    <property type="term" value="F:catalytic activity"/>
    <property type="evidence" value="ECO:0007669"/>
    <property type="project" value="InterPro"/>
</dbReference>
<feature type="domain" description="CCHC-type" evidence="3">
    <location>
        <begin position="403"/>
        <end position="417"/>
    </location>
</feature>
<dbReference type="SUPFAM" id="SSF57756">
    <property type="entry name" value="Retrovirus zinc finger-like domains"/>
    <property type="match status" value="1"/>
</dbReference>
<dbReference type="Pfam" id="PF14529">
    <property type="entry name" value="Exo_endo_phos_2"/>
    <property type="match status" value="1"/>
</dbReference>
<feature type="domain" description="Reverse transcriptase" evidence="4">
    <location>
        <begin position="771"/>
        <end position="1048"/>
    </location>
</feature>
<dbReference type="SUPFAM" id="SSF56672">
    <property type="entry name" value="DNA/RNA polymerases"/>
    <property type="match status" value="2"/>
</dbReference>
<dbReference type="InterPro" id="IPR036875">
    <property type="entry name" value="Znf_CCHC_sf"/>
</dbReference>
<dbReference type="InterPro" id="IPR000477">
    <property type="entry name" value="RT_dom"/>
</dbReference>
<dbReference type="PANTHER" id="PTHR19446">
    <property type="entry name" value="REVERSE TRANSCRIPTASES"/>
    <property type="match status" value="1"/>
</dbReference>
<dbReference type="EMBL" id="CADCXV010000524">
    <property type="protein sequence ID" value="CAB0030716.1"/>
    <property type="molecule type" value="Genomic_DNA"/>
</dbReference>
<evidence type="ECO:0000256" key="1">
    <source>
        <dbReference type="PROSITE-ProRule" id="PRU00047"/>
    </source>
</evidence>
<dbReference type="SUPFAM" id="SSF56219">
    <property type="entry name" value="DNase I-like"/>
    <property type="match status" value="1"/>
</dbReference>
<dbReference type="Gene3D" id="3.10.10.10">
    <property type="entry name" value="HIV Type 1 Reverse Transcriptase, subunit A, domain 1"/>
    <property type="match status" value="1"/>
</dbReference>
<dbReference type="OrthoDB" id="7382669at2759"/>
<dbReference type="Pfam" id="PF00078">
    <property type="entry name" value="RVT_1"/>
    <property type="match status" value="2"/>
</dbReference>
<evidence type="ECO:0000259" key="3">
    <source>
        <dbReference type="PROSITE" id="PS50158"/>
    </source>
</evidence>
<organism evidence="5 6">
    <name type="scientific">Trichogramma brassicae</name>
    <dbReference type="NCBI Taxonomy" id="86971"/>
    <lineage>
        <taxon>Eukaryota</taxon>
        <taxon>Metazoa</taxon>
        <taxon>Ecdysozoa</taxon>
        <taxon>Arthropoda</taxon>
        <taxon>Hexapoda</taxon>
        <taxon>Insecta</taxon>
        <taxon>Pterygota</taxon>
        <taxon>Neoptera</taxon>
        <taxon>Endopterygota</taxon>
        <taxon>Hymenoptera</taxon>
        <taxon>Apocrita</taxon>
        <taxon>Proctotrupomorpha</taxon>
        <taxon>Chalcidoidea</taxon>
        <taxon>Trichogrammatidae</taxon>
        <taxon>Trichogramma</taxon>
    </lineage>
</organism>
<dbReference type="InterPro" id="IPR036691">
    <property type="entry name" value="Endo/exonu/phosph_ase_sf"/>
</dbReference>
<dbReference type="Pfam" id="PF00098">
    <property type="entry name" value="zf-CCHC"/>
    <property type="match status" value="1"/>
</dbReference>
<proteinExistence type="predicted"/>
<dbReference type="InterPro" id="IPR043502">
    <property type="entry name" value="DNA/RNA_pol_sf"/>
</dbReference>
<dbReference type="Proteomes" id="UP000479190">
    <property type="component" value="Unassembled WGS sequence"/>
</dbReference>
<dbReference type="InterPro" id="IPR001878">
    <property type="entry name" value="Znf_CCHC"/>
</dbReference>
<evidence type="ECO:0000313" key="6">
    <source>
        <dbReference type="Proteomes" id="UP000479190"/>
    </source>
</evidence>
<dbReference type="SMART" id="SM00343">
    <property type="entry name" value="ZnF_C2HC"/>
    <property type="match status" value="2"/>
</dbReference>
<name>A0A6H5HZK0_9HYME</name>
<dbReference type="GO" id="GO:0008270">
    <property type="term" value="F:zinc ion binding"/>
    <property type="evidence" value="ECO:0007669"/>
    <property type="project" value="UniProtKB-KW"/>
</dbReference>
<dbReference type="Gene3D" id="4.10.60.10">
    <property type="entry name" value="Zinc finger, CCHC-type"/>
    <property type="match status" value="1"/>
</dbReference>
<feature type="region of interest" description="Disordered" evidence="2">
    <location>
        <begin position="557"/>
        <end position="578"/>
    </location>
</feature>
<dbReference type="Gene3D" id="3.30.70.270">
    <property type="match status" value="1"/>
</dbReference>
<evidence type="ECO:0000256" key="2">
    <source>
        <dbReference type="SAM" id="MobiDB-lite"/>
    </source>
</evidence>